<gene>
    <name evidence="2" type="ORF">HPP92_011846</name>
</gene>
<feature type="region of interest" description="Disordered" evidence="1">
    <location>
        <begin position="76"/>
        <end position="95"/>
    </location>
</feature>
<reference evidence="2 3" key="1">
    <citation type="journal article" date="2020" name="Nat. Food">
        <title>A phased Vanilla planifolia genome enables genetic improvement of flavour and production.</title>
        <authorList>
            <person name="Hasing T."/>
            <person name="Tang H."/>
            <person name="Brym M."/>
            <person name="Khazi F."/>
            <person name="Huang T."/>
            <person name="Chambers A.H."/>
        </authorList>
    </citation>
    <scope>NUCLEOTIDE SEQUENCE [LARGE SCALE GENOMIC DNA]</scope>
    <source>
        <tissue evidence="2">Leaf</tissue>
    </source>
</reference>
<sequence length="95" mass="10061">MAGNQVAATHLSSELLSVEVSAAWPTPPSPKAPFAAVAPSQLHRVVRRQRVATGLDTIVEEDAVWGSEVEDLCFVPASRSSSPSPYPSRDGSFIS</sequence>
<dbReference type="Proteomes" id="UP000639772">
    <property type="component" value="Unassembled WGS sequence"/>
</dbReference>
<evidence type="ECO:0000313" key="2">
    <source>
        <dbReference type="EMBL" id="KAG0483762.1"/>
    </source>
</evidence>
<evidence type="ECO:0000256" key="1">
    <source>
        <dbReference type="SAM" id="MobiDB-lite"/>
    </source>
</evidence>
<comment type="caution">
    <text evidence="2">The sequence shown here is derived from an EMBL/GenBank/DDBJ whole genome shotgun (WGS) entry which is preliminary data.</text>
</comment>
<organism evidence="2 3">
    <name type="scientific">Vanilla planifolia</name>
    <name type="common">Vanilla</name>
    <dbReference type="NCBI Taxonomy" id="51239"/>
    <lineage>
        <taxon>Eukaryota</taxon>
        <taxon>Viridiplantae</taxon>
        <taxon>Streptophyta</taxon>
        <taxon>Embryophyta</taxon>
        <taxon>Tracheophyta</taxon>
        <taxon>Spermatophyta</taxon>
        <taxon>Magnoliopsida</taxon>
        <taxon>Liliopsida</taxon>
        <taxon>Asparagales</taxon>
        <taxon>Orchidaceae</taxon>
        <taxon>Vanilloideae</taxon>
        <taxon>Vanilleae</taxon>
        <taxon>Vanilla</taxon>
    </lineage>
</organism>
<dbReference type="AlphaFoldDB" id="A0A835RD59"/>
<name>A0A835RD59_VANPL</name>
<evidence type="ECO:0000313" key="3">
    <source>
        <dbReference type="Proteomes" id="UP000639772"/>
    </source>
</evidence>
<protein>
    <submittedName>
        <fullName evidence="2">Uncharacterized protein</fullName>
    </submittedName>
</protein>
<proteinExistence type="predicted"/>
<dbReference type="EMBL" id="JADCNM010000005">
    <property type="protein sequence ID" value="KAG0483762.1"/>
    <property type="molecule type" value="Genomic_DNA"/>
</dbReference>
<accession>A0A835RD59</accession>